<dbReference type="Proteomes" id="UP000286912">
    <property type="component" value="Unassembled WGS sequence"/>
</dbReference>
<dbReference type="RefSeq" id="WP_126981967.1">
    <property type="nucleotide sequence ID" value="NZ_RZHD01000010.1"/>
</dbReference>
<evidence type="ECO:0000313" key="1">
    <source>
        <dbReference type="EMBL" id="RUR43385.1"/>
    </source>
</evidence>
<accession>A0A433L7R0</accession>
<name>A0A433L7R0_9GAMM</name>
<comment type="caution">
    <text evidence="1">The sequence shown here is derived from an EMBL/GenBank/DDBJ whole genome shotgun (WGS) entry which is preliminary data.</text>
</comment>
<protein>
    <submittedName>
        <fullName evidence="1">Uncharacterized protein</fullName>
    </submittedName>
</protein>
<reference evidence="1 2" key="1">
    <citation type="submission" date="2018-12" db="EMBL/GenBank/DDBJ databases">
        <title>three novel Halomonas strain isolated from plants.</title>
        <authorList>
            <person name="Sun C."/>
        </authorList>
    </citation>
    <scope>NUCLEOTIDE SEQUENCE [LARGE SCALE GENOMIC DNA]</scope>
    <source>
        <strain evidence="1 2">RC</strain>
    </source>
</reference>
<dbReference type="EMBL" id="RZHD01000010">
    <property type="protein sequence ID" value="RUR43385.1"/>
    <property type="molecule type" value="Genomic_DNA"/>
</dbReference>
<sequence>MLRPDSWRAAIGRFFLVILRCSNLVTTNFKSKVGIKMIRLASLLSVAVLAGCATAAQTEAPNERYKFSFEAADDSGVFLSSYLPPNYEQGQGYFQSAFVSNVAGLENGMNYIIVGIEPHYGNENLELSINFDVCEGYNSHDFDISCVKKIDSYEESVSYRYDSLPAKDTLSNGIKLTVQEI</sequence>
<evidence type="ECO:0000313" key="2">
    <source>
        <dbReference type="Proteomes" id="UP000286912"/>
    </source>
</evidence>
<dbReference type="AlphaFoldDB" id="A0A433L7R0"/>
<keyword evidence="2" id="KW-1185">Reference proteome</keyword>
<organism evidence="1 2">
    <name type="scientific">Vreelandella populi</name>
    <dbReference type="NCBI Taxonomy" id="2498858"/>
    <lineage>
        <taxon>Bacteria</taxon>
        <taxon>Pseudomonadati</taxon>
        <taxon>Pseudomonadota</taxon>
        <taxon>Gammaproteobacteria</taxon>
        <taxon>Oceanospirillales</taxon>
        <taxon>Halomonadaceae</taxon>
        <taxon>Vreelandella</taxon>
    </lineage>
</organism>
<proteinExistence type="predicted"/>
<gene>
    <name evidence="1" type="ORF">ELY37_16845</name>
</gene>